<feature type="region of interest" description="Disordered" evidence="1">
    <location>
        <begin position="286"/>
        <end position="316"/>
    </location>
</feature>
<evidence type="ECO:0000256" key="2">
    <source>
        <dbReference type="SAM" id="SignalP"/>
    </source>
</evidence>
<protein>
    <submittedName>
        <fullName evidence="3">Uncharacterized protein</fullName>
    </submittedName>
</protein>
<feature type="chain" id="PRO_5040225726" evidence="2">
    <location>
        <begin position="24"/>
        <end position="316"/>
    </location>
</feature>
<dbReference type="AlphaFoldDB" id="A0A9P0I9L2"/>
<dbReference type="Proteomes" id="UP001153321">
    <property type="component" value="Chromosome 28"/>
</dbReference>
<feature type="signal peptide" evidence="2">
    <location>
        <begin position="1"/>
        <end position="23"/>
    </location>
</feature>
<evidence type="ECO:0000313" key="3">
    <source>
        <dbReference type="EMBL" id="CAH1642743.1"/>
    </source>
</evidence>
<reference evidence="3" key="1">
    <citation type="submission" date="2022-02" db="EMBL/GenBank/DDBJ databases">
        <authorList>
            <person name="King R."/>
        </authorList>
    </citation>
    <scope>NUCLEOTIDE SEQUENCE</scope>
</reference>
<accession>A0A9P0I9L2</accession>
<proteinExistence type="predicted"/>
<evidence type="ECO:0000256" key="1">
    <source>
        <dbReference type="SAM" id="MobiDB-lite"/>
    </source>
</evidence>
<evidence type="ECO:0000313" key="4">
    <source>
        <dbReference type="Proteomes" id="UP001153321"/>
    </source>
</evidence>
<organism evidence="3 4">
    <name type="scientific">Spodoptera littoralis</name>
    <name type="common">Egyptian cotton leafworm</name>
    <dbReference type="NCBI Taxonomy" id="7109"/>
    <lineage>
        <taxon>Eukaryota</taxon>
        <taxon>Metazoa</taxon>
        <taxon>Ecdysozoa</taxon>
        <taxon>Arthropoda</taxon>
        <taxon>Hexapoda</taxon>
        <taxon>Insecta</taxon>
        <taxon>Pterygota</taxon>
        <taxon>Neoptera</taxon>
        <taxon>Endopterygota</taxon>
        <taxon>Lepidoptera</taxon>
        <taxon>Glossata</taxon>
        <taxon>Ditrysia</taxon>
        <taxon>Noctuoidea</taxon>
        <taxon>Noctuidae</taxon>
        <taxon>Amphipyrinae</taxon>
        <taxon>Spodoptera</taxon>
    </lineage>
</organism>
<gene>
    <name evidence="3" type="ORF">SPLIT_LOCUS8099</name>
</gene>
<keyword evidence="2" id="KW-0732">Signal</keyword>
<sequence length="316" mass="36929">MFSTMLVKWVGLITILALTTVKCDNIEKRIAGLKQRLRQEIEEDQRTTDSKEPGAKTKPFKLHDYYDFVVPISDKSLIKPIMENYIKPNNHNIVKGNLSTNHDLELPKRQQNIPKKKKLERLPINQVHNKNRVTPANIFHRRFYLDEEERNKPQRWTHCLDLITPRLKGYKDDWAPKQVSHNDGDVRRLAHLLNLNTSEYTKEEIISTLYQISNIRLRIFQWDYTALTTILNIIIKSSTHDFRSLKGGLKELFKRWHLDTSMVATFLKQTRIFRPPCIEVSEYGGSTKTTGGVRISKPYKQQNDKDGDGDDCDEIN</sequence>
<feature type="compositionally biased region" description="Acidic residues" evidence="1">
    <location>
        <begin position="307"/>
        <end position="316"/>
    </location>
</feature>
<dbReference type="EMBL" id="LR824559">
    <property type="protein sequence ID" value="CAH1642743.1"/>
    <property type="molecule type" value="Genomic_DNA"/>
</dbReference>
<keyword evidence="4" id="KW-1185">Reference proteome</keyword>
<name>A0A9P0I9L2_SPOLI</name>